<dbReference type="Gene3D" id="1.20.144.10">
    <property type="entry name" value="Phosphatidic acid phosphatase type 2/haloperoxidase"/>
    <property type="match status" value="1"/>
</dbReference>
<evidence type="ECO:0000256" key="17">
    <source>
        <dbReference type="PIRSR" id="PIRSR000905-2"/>
    </source>
</evidence>
<dbReference type="PANTHER" id="PTHR12591">
    <property type="entry name" value="GLUCOSE-6-PHOSPHATASE"/>
    <property type="match status" value="1"/>
</dbReference>
<dbReference type="Proteomes" id="UP000472272">
    <property type="component" value="Chromosome 13"/>
</dbReference>
<evidence type="ECO:0000256" key="15">
    <source>
        <dbReference type="ARBA" id="ARBA00041981"/>
    </source>
</evidence>
<dbReference type="InterPro" id="IPR036938">
    <property type="entry name" value="PAP2/HPO_sf"/>
</dbReference>
<evidence type="ECO:0000256" key="5">
    <source>
        <dbReference type="ARBA" id="ARBA00012634"/>
    </source>
</evidence>
<reference evidence="20 21" key="1">
    <citation type="journal article" date="2019" name="Proc. Natl. Acad. Sci. U.S.A.">
        <title>Regulatory changes in pterin and carotenoid genes underlie balanced color polymorphisms in the wall lizard.</title>
        <authorList>
            <person name="Andrade P."/>
            <person name="Pinho C."/>
            <person name="Perez I de Lanuza G."/>
            <person name="Afonso S."/>
            <person name="Brejcha J."/>
            <person name="Rubin C.J."/>
            <person name="Wallerman O."/>
            <person name="Pereira P."/>
            <person name="Sabatino S.J."/>
            <person name="Bellati A."/>
            <person name="Pellitteri-Rosa D."/>
            <person name="Bosakova Z."/>
            <person name="Bunikis I."/>
            <person name="Carretero M.A."/>
            <person name="Feiner N."/>
            <person name="Marsik P."/>
            <person name="Pauperio F."/>
            <person name="Salvi D."/>
            <person name="Soler L."/>
            <person name="While G.M."/>
            <person name="Uller T."/>
            <person name="Font E."/>
            <person name="Andersson L."/>
            <person name="Carneiro M."/>
        </authorList>
    </citation>
    <scope>NUCLEOTIDE SEQUENCE</scope>
</reference>
<dbReference type="GO" id="GO:0004346">
    <property type="term" value="F:glucose-6-phosphatase activity"/>
    <property type="evidence" value="ECO:0007669"/>
    <property type="project" value="UniProtKB-EC"/>
</dbReference>
<dbReference type="GO" id="GO:0051156">
    <property type="term" value="P:glucose 6-phosphate metabolic process"/>
    <property type="evidence" value="ECO:0007669"/>
    <property type="project" value="TreeGrafter"/>
</dbReference>
<feature type="domain" description="Phosphatidic acid phosphatase type 2/haloperoxidase" evidence="19">
    <location>
        <begin position="102"/>
        <end position="241"/>
    </location>
</feature>
<dbReference type="GO" id="GO:0005789">
    <property type="term" value="C:endoplasmic reticulum membrane"/>
    <property type="evidence" value="ECO:0007669"/>
    <property type="project" value="UniProtKB-SubCell"/>
</dbReference>
<reference evidence="20" key="3">
    <citation type="submission" date="2025-09" db="UniProtKB">
        <authorList>
            <consortium name="Ensembl"/>
        </authorList>
    </citation>
    <scope>IDENTIFICATION</scope>
</reference>
<comment type="similarity">
    <text evidence="4">Belongs to the glucose-6-phosphatase family.</text>
</comment>
<feature type="active site" description="Proton donor" evidence="16">
    <location>
        <position position="164"/>
    </location>
</feature>
<dbReference type="PIRSF" id="PIRSF000905">
    <property type="entry name" value="Glucose-6-phosphatase"/>
    <property type="match status" value="1"/>
</dbReference>
<keyword evidence="8" id="KW-0378">Hydrolase</keyword>
<keyword evidence="11 18" id="KW-0472">Membrane</keyword>
<evidence type="ECO:0000256" key="3">
    <source>
        <dbReference type="ARBA" id="ARBA00004742"/>
    </source>
</evidence>
<feature type="transmembrane region" description="Helical" evidence="18">
    <location>
        <begin position="170"/>
        <end position="186"/>
    </location>
</feature>
<keyword evidence="21" id="KW-1185">Reference proteome</keyword>
<evidence type="ECO:0000256" key="11">
    <source>
        <dbReference type="ARBA" id="ARBA00023136"/>
    </source>
</evidence>
<dbReference type="AlphaFoldDB" id="A0A670IYE4"/>
<feature type="binding site" evidence="17">
    <location>
        <position position="128"/>
    </location>
    <ligand>
        <name>substrate</name>
    </ligand>
</feature>
<evidence type="ECO:0000256" key="6">
    <source>
        <dbReference type="ARBA" id="ARBA00022432"/>
    </source>
</evidence>
<feature type="transmembrane region" description="Helical" evidence="18">
    <location>
        <begin position="106"/>
        <end position="125"/>
    </location>
</feature>
<dbReference type="UniPathway" id="UPA00138"/>
<dbReference type="InterPro" id="IPR016275">
    <property type="entry name" value="Glucose-6-phosphatase"/>
</dbReference>
<comment type="catalytic activity">
    <reaction evidence="1">
        <text>D-glucose 6-phosphate + H2O = D-glucose + phosphate</text>
        <dbReference type="Rhea" id="RHEA:16689"/>
        <dbReference type="ChEBI" id="CHEBI:4167"/>
        <dbReference type="ChEBI" id="CHEBI:15377"/>
        <dbReference type="ChEBI" id="CHEBI:43474"/>
        <dbReference type="ChEBI" id="CHEBI:61548"/>
        <dbReference type="EC" id="3.1.3.9"/>
    </reaction>
</comment>
<dbReference type="SMART" id="SM00014">
    <property type="entry name" value="acidPPc"/>
    <property type="match status" value="1"/>
</dbReference>
<dbReference type="Ensembl" id="ENSPMRT00000018126.1">
    <property type="protein sequence ID" value="ENSPMRP00000017015.1"/>
    <property type="gene ID" value="ENSPMRG00000011289.1"/>
</dbReference>
<accession>A0A670IYE4</accession>
<evidence type="ECO:0000256" key="18">
    <source>
        <dbReference type="SAM" id="Phobius"/>
    </source>
</evidence>
<evidence type="ECO:0000313" key="20">
    <source>
        <dbReference type="Ensembl" id="ENSPMRP00000017015.1"/>
    </source>
</evidence>
<keyword evidence="6" id="KW-0312">Gluconeogenesis</keyword>
<evidence type="ECO:0000256" key="4">
    <source>
        <dbReference type="ARBA" id="ARBA00009266"/>
    </source>
</evidence>
<dbReference type="SUPFAM" id="SSF48317">
    <property type="entry name" value="Acid phosphatase/Vanadium-dependent haloperoxidase"/>
    <property type="match status" value="1"/>
</dbReference>
<comment type="subcellular location">
    <subcellularLocation>
        <location evidence="2">Endoplasmic reticulum membrane</location>
        <topology evidence="2">Multi-pass membrane protein</topology>
    </subcellularLocation>
</comment>
<evidence type="ECO:0000256" key="8">
    <source>
        <dbReference type="ARBA" id="ARBA00022801"/>
    </source>
</evidence>
<evidence type="ECO:0000259" key="19">
    <source>
        <dbReference type="SMART" id="SM00014"/>
    </source>
</evidence>
<dbReference type="FunFam" id="1.20.144.10:FF:000010">
    <property type="entry name" value="Glucose-6-phosphatase"/>
    <property type="match status" value="1"/>
</dbReference>
<dbReference type="OMA" id="IPYCISW"/>
<feature type="active site" description="Nucleophile" evidence="16">
    <location>
        <position position="221"/>
    </location>
</feature>
<comment type="function">
    <text evidence="13">Hydrolyzes glucose-6-phosphate to glucose in the endoplasmic reticulum. Forms with the glucose-6-phosphate transporter (SLC37A4/G6PT) the complex responsible for glucose production in the terminal step of glycogenolysis and gluconeogenesis. Hence, it is the key enzyme in homeostatic regulation of blood glucose levels.</text>
</comment>
<feature type="transmembrane region" description="Helical" evidence="18">
    <location>
        <begin position="226"/>
        <end position="247"/>
    </location>
</feature>
<keyword evidence="10 18" id="KW-1133">Transmembrane helix</keyword>
<keyword evidence="9" id="KW-0256">Endoplasmic reticulum</keyword>
<sequence>MLQPLSIFFWRGEAVKDQRSGVSDTIKAQWLGKRARAKVGEDNPCRSCTMDLLHSAGVQATSYLQENFMGYQDWFVFVSTVADLKTTFFVFFPIWFQLKEEVGIRLIWVAVIGDWLNLVFKWILFGQRPYWWVRETDYYGTATPPAIQQFPNTCETGPGSPSGHAMGSSGVYYVMVTALLSQLLPLQKETLAARCLRGLLWAGFWTVQVCVCLSRVFLAAHFPHQVISGVISGMLVAVFFEHVRSIYNASLRRYVGTTFFLFGFALGFYLLLKMLGVDLLWTLEKAHKWCERPEWVHIDTTPFASLLRNLGILLGLGLGLNSPMYAQSCKGKQRQRLAFRLSCIVCSLSVLHLFDSFELPTDREILFYTLSFCRNTCAHICAVALIPYCISWLFWQTKKDA</sequence>
<feature type="transmembrane region" description="Helical" evidence="18">
    <location>
        <begin position="198"/>
        <end position="220"/>
    </location>
</feature>
<dbReference type="EC" id="3.1.3.9" evidence="5"/>
<comment type="pathway">
    <text evidence="3">Carbohydrate biosynthesis; gluconeogenesis.</text>
</comment>
<dbReference type="CDD" id="cd03381">
    <property type="entry name" value="PAP2_glucose_6_phosphatase"/>
    <property type="match status" value="1"/>
</dbReference>
<keyword evidence="7 18" id="KW-0812">Transmembrane</keyword>
<proteinExistence type="inferred from homology"/>
<dbReference type="GO" id="GO:0048878">
    <property type="term" value="P:chemical homeostasis"/>
    <property type="evidence" value="ECO:0007669"/>
    <property type="project" value="UniProtKB-ARBA"/>
</dbReference>
<feature type="transmembrane region" description="Helical" evidence="18">
    <location>
        <begin position="366"/>
        <end position="395"/>
    </location>
</feature>
<evidence type="ECO:0000256" key="13">
    <source>
        <dbReference type="ARBA" id="ARBA00037155"/>
    </source>
</evidence>
<evidence type="ECO:0000256" key="7">
    <source>
        <dbReference type="ARBA" id="ARBA00022692"/>
    </source>
</evidence>
<keyword evidence="12" id="KW-0325">Glycoprotein</keyword>
<evidence type="ECO:0000256" key="1">
    <source>
        <dbReference type="ARBA" id="ARBA00000651"/>
    </source>
</evidence>
<feature type="transmembrane region" description="Helical" evidence="18">
    <location>
        <begin position="337"/>
        <end position="354"/>
    </location>
</feature>
<name>A0A670IYE4_PODMU</name>
<evidence type="ECO:0000313" key="21">
    <source>
        <dbReference type="Proteomes" id="UP000472272"/>
    </source>
</evidence>
<evidence type="ECO:0000256" key="9">
    <source>
        <dbReference type="ARBA" id="ARBA00022824"/>
    </source>
</evidence>
<evidence type="ECO:0000256" key="14">
    <source>
        <dbReference type="ARBA" id="ARBA00040687"/>
    </source>
</evidence>
<evidence type="ECO:0000256" key="12">
    <source>
        <dbReference type="ARBA" id="ARBA00023180"/>
    </source>
</evidence>
<feature type="binding site" evidence="17">
    <location>
        <position position="215"/>
    </location>
    <ligand>
        <name>substrate</name>
    </ligand>
</feature>
<dbReference type="GeneTree" id="ENSGT00950000183150"/>
<dbReference type="PANTHER" id="PTHR12591:SF3">
    <property type="entry name" value="GLUCOSE-6-PHOSPHATASE CATALYTIC SUBUNIT 1"/>
    <property type="match status" value="1"/>
</dbReference>
<evidence type="ECO:0000256" key="16">
    <source>
        <dbReference type="PIRSR" id="PIRSR000905-1"/>
    </source>
</evidence>
<feature type="transmembrane region" description="Helical" evidence="18">
    <location>
        <begin position="74"/>
        <end position="94"/>
    </location>
</feature>
<dbReference type="Pfam" id="PF01569">
    <property type="entry name" value="PAP2"/>
    <property type="match status" value="1"/>
</dbReference>
<evidence type="ECO:0000256" key="2">
    <source>
        <dbReference type="ARBA" id="ARBA00004477"/>
    </source>
</evidence>
<protein>
    <recommendedName>
        <fullName evidence="14">Glucose-6-phosphatase catalytic subunit 1</fullName>
        <ecNumber evidence="5">3.1.3.9</ecNumber>
    </recommendedName>
    <alternativeName>
        <fullName evidence="15">Glucose-6-phosphatase</fullName>
    </alternativeName>
</protein>
<organism evidence="20 21">
    <name type="scientific">Podarcis muralis</name>
    <name type="common">Wall lizard</name>
    <name type="synonym">Lacerta muralis</name>
    <dbReference type="NCBI Taxonomy" id="64176"/>
    <lineage>
        <taxon>Eukaryota</taxon>
        <taxon>Metazoa</taxon>
        <taxon>Chordata</taxon>
        <taxon>Craniata</taxon>
        <taxon>Vertebrata</taxon>
        <taxon>Euteleostomi</taxon>
        <taxon>Lepidosauria</taxon>
        <taxon>Squamata</taxon>
        <taxon>Bifurcata</taxon>
        <taxon>Unidentata</taxon>
        <taxon>Episquamata</taxon>
        <taxon>Laterata</taxon>
        <taxon>Lacertibaenia</taxon>
        <taxon>Lacertidae</taxon>
        <taxon>Podarcis</taxon>
    </lineage>
</organism>
<evidence type="ECO:0000256" key="10">
    <source>
        <dbReference type="ARBA" id="ARBA00022989"/>
    </source>
</evidence>
<feature type="transmembrane region" description="Helical" evidence="18">
    <location>
        <begin position="259"/>
        <end position="283"/>
    </location>
</feature>
<reference evidence="20" key="2">
    <citation type="submission" date="2025-08" db="UniProtKB">
        <authorList>
            <consortium name="Ensembl"/>
        </authorList>
    </citation>
    <scope>IDENTIFICATION</scope>
</reference>
<dbReference type="InterPro" id="IPR000326">
    <property type="entry name" value="PAP2/HPO"/>
</dbReference>
<dbReference type="GO" id="GO:0006094">
    <property type="term" value="P:gluconeogenesis"/>
    <property type="evidence" value="ECO:0007669"/>
    <property type="project" value="UniProtKB-UniPathway"/>
</dbReference>
<feature type="transmembrane region" description="Helical" evidence="18">
    <location>
        <begin position="303"/>
        <end position="325"/>
    </location>
</feature>